<keyword evidence="2" id="KW-1185">Reference proteome</keyword>
<evidence type="ECO:0000313" key="1">
    <source>
        <dbReference type="EMBL" id="KAG7533271.1"/>
    </source>
</evidence>
<dbReference type="AlphaFoldDB" id="A0A8T1XPR1"/>
<protein>
    <submittedName>
        <fullName evidence="1">Uncharacterized protein</fullName>
    </submittedName>
</protein>
<evidence type="ECO:0000313" key="2">
    <source>
        <dbReference type="Proteomes" id="UP000694240"/>
    </source>
</evidence>
<proteinExistence type="predicted"/>
<sequence length="90" mass="9772">MEDLELPHRLIAAGEAPLGEKANVYNKMKTLRGIIDSLDEDEIKYLLLPSSPGSSKYGGASLSYNTVSSAPSALNNFYLAPVIRNKSLFV</sequence>
<organism evidence="1 2">
    <name type="scientific">Arabidopsis thaliana x Arabidopsis arenosa</name>
    <dbReference type="NCBI Taxonomy" id="1240361"/>
    <lineage>
        <taxon>Eukaryota</taxon>
        <taxon>Viridiplantae</taxon>
        <taxon>Streptophyta</taxon>
        <taxon>Embryophyta</taxon>
        <taxon>Tracheophyta</taxon>
        <taxon>Spermatophyta</taxon>
        <taxon>Magnoliopsida</taxon>
        <taxon>eudicotyledons</taxon>
        <taxon>Gunneridae</taxon>
        <taxon>Pentapetalae</taxon>
        <taxon>rosids</taxon>
        <taxon>malvids</taxon>
        <taxon>Brassicales</taxon>
        <taxon>Brassicaceae</taxon>
        <taxon>Camelineae</taxon>
        <taxon>Arabidopsis</taxon>
    </lineage>
</organism>
<dbReference type="EMBL" id="JAEFBK010000013">
    <property type="protein sequence ID" value="KAG7533271.1"/>
    <property type="molecule type" value="Genomic_DNA"/>
</dbReference>
<reference evidence="1 2" key="1">
    <citation type="submission" date="2020-12" db="EMBL/GenBank/DDBJ databases">
        <title>Concerted genomic and epigenomic changes stabilize Arabidopsis allopolyploids.</title>
        <authorList>
            <person name="Chen Z."/>
        </authorList>
    </citation>
    <scope>NUCLEOTIDE SEQUENCE [LARGE SCALE GENOMIC DNA]</scope>
    <source>
        <strain evidence="1">Allo738</strain>
        <tissue evidence="1">Leaf</tissue>
    </source>
</reference>
<name>A0A8T1XPR1_9BRAS</name>
<dbReference type="Proteomes" id="UP000694240">
    <property type="component" value="Chromosome 13"/>
</dbReference>
<accession>A0A8T1XPR1</accession>
<gene>
    <name evidence="1" type="ORF">ISN45_Aa08g009090</name>
</gene>
<comment type="caution">
    <text evidence="1">The sequence shown here is derived from an EMBL/GenBank/DDBJ whole genome shotgun (WGS) entry which is preliminary data.</text>
</comment>